<evidence type="ECO:0000256" key="8">
    <source>
        <dbReference type="SAM" id="SignalP"/>
    </source>
</evidence>
<dbReference type="PANTHER" id="PTHR43053">
    <property type="entry name" value="GLYCOSIDASE FAMILY 31"/>
    <property type="match status" value="1"/>
</dbReference>
<dbReference type="InterPro" id="IPR002252">
    <property type="entry name" value="Glyco_hydro_36"/>
</dbReference>
<dbReference type="Pfam" id="PF02065">
    <property type="entry name" value="Melibiase"/>
    <property type="match status" value="1"/>
</dbReference>
<proteinExistence type="inferred from homology"/>
<keyword evidence="3 5" id="KW-0378">Hydrolase</keyword>
<dbReference type="PIRSF" id="PIRSF005536">
    <property type="entry name" value="Agal"/>
    <property type="match status" value="1"/>
</dbReference>
<dbReference type="Pfam" id="PF16875">
    <property type="entry name" value="Glyco_hydro_36N"/>
    <property type="match status" value="1"/>
</dbReference>
<dbReference type="Gene3D" id="2.60.40.1180">
    <property type="entry name" value="Golgi alpha-mannosidase II"/>
    <property type="match status" value="1"/>
</dbReference>
<feature type="binding site" evidence="7">
    <location>
        <position position="183"/>
    </location>
    <ligand>
        <name>substrate</name>
    </ligand>
</feature>
<dbReference type="AlphaFoldDB" id="A0A6C2TYK9"/>
<evidence type="ECO:0000256" key="6">
    <source>
        <dbReference type="PIRSR" id="PIRSR005536-1"/>
    </source>
</evidence>
<keyword evidence="4 5" id="KW-0326">Glycosidase</keyword>
<sequence length="733" mass="82979">MKPGNIDKRTLLACAALLVALAVHAERFVLDMPNNTLAFESTDQELKCSYYGVRIARQEDLFSGKGVLEFPSLWDVTALRNHDEHGYSVVQADGSIASRLRFVKGEKVDVDADRSRLVFVYEDPVYAVQLRRFYEASKSCDVVSTWTEVTSSEEAEVCVRQLASHVLQTSSSDPWLTGFQGTWSREAILSESPLMEGVSELSCTTGTRISQTAQPSFVLSLDGAAQEDSGRVIMGSLAWSGNFSFRFRRHYNNRITATFGMNPANSEYVLARGETLATPRLLMTYSDKGKGDASRSLHRWARKYGIRDGQEPRSILLNSWEGAYFKFDQKTIYGMIERAASMGVELFVLDDGWFGEGEFARNNDKAGLGDWVVNREKLPDGIEGLLGKAREVGIEFGIWVEPEMVNPKSQLFMEHPEWVVRQPNQPHRPQRNQLVLDLCNPAVQDYIFDFMDQLLGSHPDIGYIKWDCNSHLVNPGSTWLAADRQSHLWIDYVNGYYSVLDRLVAKHPGVTFQACSSGGGRIDYGALQRHHEFWPSDNTDALERIDMQWSLGHFYPAMAMASHVTVVPNHQTGRKTPLKFRFDVAMTGRLGFELDPKNLNAGDTAYCKQQLELYKKIRPIVQLGELYRLRDPYRSSDPALMYLHEQGGRQSGILFAYLTERRRADGHEPLRLKGLKPDALYTVRELGRLSLPKMAMEGQTRSGDYLMKHGLSMDWPMRSPDYISRVVEVVETE</sequence>
<evidence type="ECO:0000313" key="11">
    <source>
        <dbReference type="EMBL" id="VGO12770.1"/>
    </source>
</evidence>
<dbReference type="PRINTS" id="PR00743">
    <property type="entry name" value="GLHYDRLASE36"/>
</dbReference>
<dbReference type="InterPro" id="IPR017853">
    <property type="entry name" value="GH"/>
</dbReference>
<feature type="binding site" evidence="7">
    <location>
        <position position="515"/>
    </location>
    <ligand>
        <name>substrate</name>
    </ligand>
</feature>
<keyword evidence="11" id="KW-0808">Transferase</keyword>
<protein>
    <recommendedName>
        <fullName evidence="2 5">Alpha-galactosidase</fullName>
        <ecNumber evidence="2 5">3.2.1.22</ecNumber>
    </recommendedName>
</protein>
<dbReference type="InterPro" id="IPR000111">
    <property type="entry name" value="Glyco_hydro_27/36_CS"/>
</dbReference>
<feature type="domain" description="Glycosyl hydrolase family 36 N-terminal" evidence="10">
    <location>
        <begin position="80"/>
        <end position="271"/>
    </location>
</feature>
<comment type="similarity">
    <text evidence="5">Belongs to the glycosyl hydrolase.</text>
</comment>
<dbReference type="GO" id="GO:0016052">
    <property type="term" value="P:carbohydrate catabolic process"/>
    <property type="evidence" value="ECO:0007669"/>
    <property type="project" value="InterPro"/>
</dbReference>
<comment type="catalytic activity">
    <reaction evidence="1 5">
        <text>Hydrolysis of terminal, non-reducing alpha-D-galactose residues in alpha-D-galactosides, including galactose oligosaccharides, galactomannans and galactolipids.</text>
        <dbReference type="EC" id="3.2.1.22"/>
    </reaction>
</comment>
<organism evidence="11 12">
    <name type="scientific">Pontiella desulfatans</name>
    <dbReference type="NCBI Taxonomy" id="2750659"/>
    <lineage>
        <taxon>Bacteria</taxon>
        <taxon>Pseudomonadati</taxon>
        <taxon>Kiritimatiellota</taxon>
        <taxon>Kiritimatiellia</taxon>
        <taxon>Kiritimatiellales</taxon>
        <taxon>Pontiellaceae</taxon>
        <taxon>Pontiella</taxon>
    </lineage>
</organism>
<evidence type="ECO:0000259" key="9">
    <source>
        <dbReference type="Pfam" id="PF16874"/>
    </source>
</evidence>
<dbReference type="GO" id="GO:0016301">
    <property type="term" value="F:kinase activity"/>
    <property type="evidence" value="ECO:0007669"/>
    <property type="project" value="UniProtKB-KW"/>
</dbReference>
<dbReference type="CDD" id="cd14791">
    <property type="entry name" value="GH36"/>
    <property type="match status" value="1"/>
</dbReference>
<evidence type="ECO:0000256" key="2">
    <source>
        <dbReference type="ARBA" id="ARBA00012755"/>
    </source>
</evidence>
<feature type="active site" description="Proton donor" evidence="6">
    <location>
        <position position="537"/>
    </location>
</feature>
<gene>
    <name evidence="11" type="primary">agaSK</name>
    <name evidence="11" type="ORF">PDESU_01324</name>
</gene>
<feature type="binding site" evidence="7">
    <location>
        <begin position="465"/>
        <end position="469"/>
    </location>
    <ligand>
        <name>substrate</name>
    </ligand>
</feature>
<dbReference type="InterPro" id="IPR038417">
    <property type="entry name" value="Alpga-gal_N_sf"/>
</dbReference>
<feature type="signal peptide" evidence="8">
    <location>
        <begin position="1"/>
        <end position="25"/>
    </location>
</feature>
<dbReference type="Proteomes" id="UP000366872">
    <property type="component" value="Unassembled WGS sequence"/>
</dbReference>
<evidence type="ECO:0000256" key="1">
    <source>
        <dbReference type="ARBA" id="ARBA00001255"/>
    </source>
</evidence>
<keyword evidence="11" id="KW-0418">Kinase</keyword>
<dbReference type="Gene3D" id="3.20.20.70">
    <property type="entry name" value="Aldolase class I"/>
    <property type="match status" value="1"/>
</dbReference>
<dbReference type="EC" id="3.2.1.22" evidence="2 5"/>
<evidence type="ECO:0000259" key="10">
    <source>
        <dbReference type="Pfam" id="PF16875"/>
    </source>
</evidence>
<dbReference type="InterPro" id="IPR031705">
    <property type="entry name" value="Glyco_hydro_36_C"/>
</dbReference>
<dbReference type="InterPro" id="IPR050985">
    <property type="entry name" value="Alpha-glycosidase_related"/>
</dbReference>
<feature type="binding site" evidence="7">
    <location>
        <position position="431"/>
    </location>
    <ligand>
        <name>substrate</name>
    </ligand>
</feature>
<feature type="chain" id="PRO_5025613604" description="Alpha-galactosidase" evidence="8">
    <location>
        <begin position="26"/>
        <end position="733"/>
    </location>
</feature>
<name>A0A6C2TYK9_PONDE</name>
<dbReference type="GO" id="GO:0004557">
    <property type="term" value="F:alpha-galactosidase activity"/>
    <property type="evidence" value="ECO:0007669"/>
    <property type="project" value="UniProtKB-UniRule"/>
</dbReference>
<keyword evidence="12" id="KW-1185">Reference proteome</keyword>
<keyword evidence="8" id="KW-0732">Signal</keyword>
<feature type="binding site" evidence="7">
    <location>
        <position position="537"/>
    </location>
    <ligand>
        <name>substrate</name>
    </ligand>
</feature>
<evidence type="ECO:0000256" key="4">
    <source>
        <dbReference type="ARBA" id="ARBA00023295"/>
    </source>
</evidence>
<dbReference type="SUPFAM" id="SSF51445">
    <property type="entry name" value="(Trans)glycosidases"/>
    <property type="match status" value="1"/>
</dbReference>
<reference evidence="11 12" key="1">
    <citation type="submission" date="2019-04" db="EMBL/GenBank/DDBJ databases">
        <authorList>
            <person name="Van Vliet M D."/>
        </authorList>
    </citation>
    <scope>NUCLEOTIDE SEQUENCE [LARGE SCALE GENOMIC DNA]</scope>
    <source>
        <strain evidence="11 12">F1</strain>
    </source>
</reference>
<feature type="active site" description="Nucleophile" evidence="6">
    <location>
        <position position="467"/>
    </location>
</feature>
<dbReference type="InterPro" id="IPR013780">
    <property type="entry name" value="Glyco_hydro_b"/>
</dbReference>
<dbReference type="PROSITE" id="PS00512">
    <property type="entry name" value="ALPHA_GALACTOSIDASE"/>
    <property type="match status" value="1"/>
</dbReference>
<evidence type="ECO:0000313" key="12">
    <source>
        <dbReference type="Proteomes" id="UP000366872"/>
    </source>
</evidence>
<dbReference type="Pfam" id="PF16874">
    <property type="entry name" value="Glyco_hydro_36C"/>
    <property type="match status" value="1"/>
</dbReference>
<dbReference type="EMBL" id="CAAHFG010000001">
    <property type="protein sequence ID" value="VGO12770.1"/>
    <property type="molecule type" value="Genomic_DNA"/>
</dbReference>
<feature type="domain" description="Glycosyl hydrolase family 36 C-terminal" evidence="9">
    <location>
        <begin position="638"/>
        <end position="727"/>
    </location>
</feature>
<dbReference type="FunFam" id="3.20.20.70:FF:000118">
    <property type="entry name" value="Alpha-galactosidase"/>
    <property type="match status" value="1"/>
</dbReference>
<feature type="binding site" evidence="7">
    <location>
        <begin position="350"/>
        <end position="351"/>
    </location>
    <ligand>
        <name>substrate</name>
    </ligand>
</feature>
<dbReference type="InterPro" id="IPR013785">
    <property type="entry name" value="Aldolase_TIM"/>
</dbReference>
<accession>A0A6C2TYK9</accession>
<dbReference type="InterPro" id="IPR031704">
    <property type="entry name" value="Glyco_hydro_36_N"/>
</dbReference>
<evidence type="ECO:0000256" key="3">
    <source>
        <dbReference type="ARBA" id="ARBA00022801"/>
    </source>
</evidence>
<dbReference type="RefSeq" id="WP_136078409.1">
    <property type="nucleotide sequence ID" value="NZ_CAAHFG010000001.1"/>
</dbReference>
<dbReference type="Gene3D" id="2.70.98.60">
    <property type="entry name" value="alpha-galactosidase from lactobacil brevis"/>
    <property type="match status" value="1"/>
</dbReference>
<dbReference type="PANTHER" id="PTHR43053:SF3">
    <property type="entry name" value="ALPHA-GALACTOSIDASE C-RELATED"/>
    <property type="match status" value="1"/>
</dbReference>
<evidence type="ECO:0000256" key="5">
    <source>
        <dbReference type="PIRNR" id="PIRNR005536"/>
    </source>
</evidence>
<evidence type="ECO:0000256" key="7">
    <source>
        <dbReference type="PIRSR" id="PIRSR005536-2"/>
    </source>
</evidence>